<evidence type="ECO:0000313" key="1">
    <source>
        <dbReference type="EMBL" id="WEK38172.1"/>
    </source>
</evidence>
<organism evidence="1 2">
    <name type="scientific">Candidatus Pseudobacter hemicellulosilyticus</name>
    <dbReference type="NCBI Taxonomy" id="3121375"/>
    <lineage>
        <taxon>Bacteria</taxon>
        <taxon>Pseudomonadati</taxon>
        <taxon>Bacteroidota</taxon>
        <taxon>Chitinophagia</taxon>
        <taxon>Chitinophagales</taxon>
        <taxon>Chitinophagaceae</taxon>
        <taxon>Pseudobacter</taxon>
    </lineage>
</organism>
<accession>A0AAJ5WX53</accession>
<sequence>MRIQFVKNIQFTKLLKVEGRLREFNFRKLGGENEGIFTVDVVDDRGNRILFRLKQESDGWKIMEQPLPNWIWENEKKLNEMLEEELRSM</sequence>
<dbReference type="Proteomes" id="UP001220610">
    <property type="component" value="Chromosome"/>
</dbReference>
<reference evidence="1" key="1">
    <citation type="submission" date="2023-03" db="EMBL/GenBank/DDBJ databases">
        <title>Andean soil-derived lignocellulolytic bacterial consortium as a source of novel taxa and putative plastic-active enzymes.</title>
        <authorList>
            <person name="Diaz-Garcia L."/>
            <person name="Chuvochina M."/>
            <person name="Feuerriegel G."/>
            <person name="Bunk B."/>
            <person name="Sproer C."/>
            <person name="Streit W.R."/>
            <person name="Rodriguez L.M."/>
            <person name="Overmann J."/>
            <person name="Jimenez D.J."/>
        </authorList>
    </citation>
    <scope>NUCLEOTIDE SEQUENCE</scope>
    <source>
        <strain evidence="1">MAG 7</strain>
    </source>
</reference>
<dbReference type="AlphaFoldDB" id="A0AAJ5WX53"/>
<gene>
    <name evidence="1" type="ORF">P0Y53_11760</name>
</gene>
<proteinExistence type="predicted"/>
<protein>
    <submittedName>
        <fullName evidence="1">Uncharacterized protein</fullName>
    </submittedName>
</protein>
<dbReference type="EMBL" id="CP119311">
    <property type="protein sequence ID" value="WEK38172.1"/>
    <property type="molecule type" value="Genomic_DNA"/>
</dbReference>
<evidence type="ECO:0000313" key="2">
    <source>
        <dbReference type="Proteomes" id="UP001220610"/>
    </source>
</evidence>
<name>A0AAJ5WX53_9BACT</name>